<dbReference type="PROSITE" id="PS50050">
    <property type="entry name" value="TNFR_NGFR_2"/>
    <property type="match status" value="1"/>
</dbReference>
<feature type="repeat" description="TNFR-Cys" evidence="1">
    <location>
        <begin position="42"/>
        <end position="82"/>
    </location>
</feature>
<organism evidence="6">
    <name type="scientific">Danio rerio</name>
    <name type="common">Zebrafish</name>
    <name type="synonym">Brachydanio rerio</name>
    <dbReference type="NCBI Taxonomy" id="7955"/>
    <lineage>
        <taxon>Eukaryota</taxon>
        <taxon>Metazoa</taxon>
        <taxon>Chordata</taxon>
        <taxon>Craniata</taxon>
        <taxon>Vertebrata</taxon>
        <taxon>Euteleostomi</taxon>
        <taxon>Actinopterygii</taxon>
        <taxon>Neopterygii</taxon>
        <taxon>Teleostei</taxon>
        <taxon>Ostariophysi</taxon>
        <taxon>Cypriniformes</taxon>
        <taxon>Danionidae</taxon>
        <taxon>Danioninae</taxon>
        <taxon>Danio</taxon>
    </lineage>
</organism>
<dbReference type="GO" id="GO:0042127">
    <property type="term" value="P:regulation of cell population proliferation"/>
    <property type="evidence" value="ECO:0000318"/>
    <property type="project" value="GO_Central"/>
</dbReference>
<dbReference type="PaxDb" id="7955-ENSDARP00000107215"/>
<dbReference type="PANTHER" id="PTHR47139">
    <property type="entry name" value="TUMOR NECROSIS FACTOR RECEPTOR SUPERFAMILY MEMBER 9"/>
    <property type="match status" value="1"/>
</dbReference>
<dbReference type="Proteomes" id="UP000000437">
    <property type="component" value="Chromosome 6"/>
</dbReference>
<keyword evidence="1" id="KW-1015">Disulfide bond</keyword>
<sequence length="272" mass="29694">MFCDMKVLSILLYLLLLHRIGSATGECLAGQKVNYSTGKCENCPKGQYSPKSGNSVHCYNCSKCKKGSNVINECTLTSDTQCRCMKGFTPVDTLKEEVCVCKKGSGVNKKGNECQTCSQGFFTDKDDTACQRWKECKNGVNISGTTTSDVVCNNIKTEEIKAPTILIPLFRTAKPTFAATLGTQTTSGTTTTSETKTTSGTTTYSPGEKADSFYIFWLIIICATTTLLLAGFLYGKRFTHCVHNLKKANSRKESTCRKPVEESGEKCLSLLV</sequence>
<dbReference type="OrthoDB" id="9932129at2759"/>
<reference evidence="6" key="1">
    <citation type="submission" date="2011-07" db="UniProtKB">
        <authorList>
            <consortium name="Ensembl"/>
        </authorList>
    </citation>
    <scope>IDENTIFICATION</scope>
    <source>
        <strain evidence="6">Tuebingen</strain>
    </source>
</reference>
<feature type="disulfide bond" evidence="1">
    <location>
        <begin position="64"/>
        <end position="82"/>
    </location>
</feature>
<dbReference type="AlphaFoldDB" id="E7F5J4"/>
<keyword evidence="8" id="KW-0675">Receptor</keyword>
<feature type="disulfide bond" evidence="1">
    <location>
        <begin position="61"/>
        <end position="74"/>
    </location>
</feature>
<dbReference type="SMART" id="SM00208">
    <property type="entry name" value="TNFR"/>
    <property type="match status" value="2"/>
</dbReference>
<dbReference type="Pfam" id="PF00020">
    <property type="entry name" value="TNFR_c6"/>
    <property type="match status" value="1"/>
</dbReference>
<evidence type="ECO:0000256" key="4">
    <source>
        <dbReference type="SAM" id="SignalP"/>
    </source>
</evidence>
<dbReference type="ExpressionAtlas" id="E7F5J4">
    <property type="expression patterns" value="differential"/>
</dbReference>
<evidence type="ECO:0000313" key="7">
    <source>
        <dbReference type="Proteomes" id="UP000000437"/>
    </source>
</evidence>
<feature type="domain" description="TNFR-Cys" evidence="5">
    <location>
        <begin position="42"/>
        <end position="82"/>
    </location>
</feature>
<dbReference type="AGR" id="ZFIN:ZDB-GENE-130530-906"/>
<keyword evidence="3" id="KW-1133">Transmembrane helix</keyword>
<protein>
    <submittedName>
        <fullName evidence="6">Si:ch73-361p23.3</fullName>
    </submittedName>
    <submittedName>
        <fullName evidence="8">Tumor necrosis factor receptor superfamily member 9</fullName>
    </submittedName>
</protein>
<evidence type="ECO:0000256" key="2">
    <source>
        <dbReference type="SAM" id="MobiDB-lite"/>
    </source>
</evidence>
<proteinExistence type="predicted"/>
<dbReference type="InterPro" id="IPR009030">
    <property type="entry name" value="Growth_fac_rcpt_cys_sf"/>
</dbReference>
<dbReference type="RefSeq" id="XP_002662562.2">
    <property type="nucleotide sequence ID" value="XM_002662516.4"/>
</dbReference>
<evidence type="ECO:0000313" key="8">
    <source>
        <dbReference type="RefSeq" id="XP_002662562.2"/>
    </source>
</evidence>
<dbReference type="GO" id="GO:0038023">
    <property type="term" value="F:signaling receptor activity"/>
    <property type="evidence" value="ECO:0000318"/>
    <property type="project" value="GO_Central"/>
</dbReference>
<keyword evidence="3" id="KW-0472">Membrane</keyword>
<dbReference type="HOGENOM" id="CLU_1001017_0_0_1"/>
<accession>E7F5J4</accession>
<evidence type="ECO:0000256" key="3">
    <source>
        <dbReference type="SAM" id="Phobius"/>
    </source>
</evidence>
<evidence type="ECO:0000313" key="6">
    <source>
        <dbReference type="Ensembl" id="ENSDARP00000107215"/>
    </source>
</evidence>
<accession>A0A8M1RLV7</accession>
<dbReference type="PANTHER" id="PTHR47139:SF3">
    <property type="entry name" value="SI:CH73-361P23.3"/>
    <property type="match status" value="1"/>
</dbReference>
<dbReference type="GeneTree" id="ENSGT01030000235084"/>
<dbReference type="KEGG" id="dre:100330352"/>
<dbReference type="ZFIN" id="ZDB-GENE-130530-906">
    <property type="gene designation" value="si:ch73-361p23.3"/>
</dbReference>
<name>E7F5J4_DANRE</name>
<dbReference type="OMA" id="CKKWREC"/>
<dbReference type="eggNOG" id="ENOG502SB1F">
    <property type="taxonomic scope" value="Eukaryota"/>
</dbReference>
<dbReference type="EMBL" id="CU856681">
    <property type="status" value="NOT_ANNOTATED_CDS"/>
    <property type="molecule type" value="Genomic_DNA"/>
</dbReference>
<reference evidence="6 7" key="2">
    <citation type="journal article" date="2013" name="Nature">
        <title>The zebrafish reference genome sequence and its relationship to the human genome.</title>
        <authorList>
            <consortium name="Genome Reference Consortium Zebrafish"/>
            <person name="Howe K."/>
            <person name="Clark M.D."/>
            <person name="Torroja C.F."/>
            <person name="Torrance J."/>
            <person name="Berthelot C."/>
            <person name="Muffato M."/>
            <person name="Collins J.E."/>
            <person name="Humphray S."/>
            <person name="McLaren K."/>
            <person name="Matthews L."/>
            <person name="McLaren S."/>
            <person name="Sealy I."/>
            <person name="Caccamo M."/>
            <person name="Churcher C."/>
            <person name="Scott C."/>
            <person name="Barrett J.C."/>
            <person name="Koch R."/>
            <person name="Rauch G.J."/>
            <person name="White S."/>
            <person name="Chow W."/>
            <person name="Kilian B."/>
            <person name="Quintais L.T."/>
            <person name="Guerra-Assuncao J.A."/>
            <person name="Zhou Y."/>
            <person name="Gu Y."/>
            <person name="Yen J."/>
            <person name="Vogel J.H."/>
            <person name="Eyre T."/>
            <person name="Redmond S."/>
            <person name="Banerjee R."/>
            <person name="Chi J."/>
            <person name="Fu B."/>
            <person name="Langley E."/>
            <person name="Maguire S.F."/>
            <person name="Laird G.K."/>
            <person name="Lloyd D."/>
            <person name="Kenyon E."/>
            <person name="Donaldson S."/>
            <person name="Sehra H."/>
            <person name="Almeida-King J."/>
            <person name="Loveland J."/>
            <person name="Trevanion S."/>
            <person name="Jones M."/>
            <person name="Quail M."/>
            <person name="Willey D."/>
            <person name="Hunt A."/>
            <person name="Burton J."/>
            <person name="Sims S."/>
            <person name="McLay K."/>
            <person name="Plumb B."/>
            <person name="Davis J."/>
            <person name="Clee C."/>
            <person name="Oliver K."/>
            <person name="Clark R."/>
            <person name="Riddle C."/>
            <person name="Elliot D."/>
            <person name="Eliott D."/>
            <person name="Threadgold G."/>
            <person name="Harden G."/>
            <person name="Ware D."/>
            <person name="Begum S."/>
            <person name="Mortimore B."/>
            <person name="Mortimer B."/>
            <person name="Kerry G."/>
            <person name="Heath P."/>
            <person name="Phillimore B."/>
            <person name="Tracey A."/>
            <person name="Corby N."/>
            <person name="Dunn M."/>
            <person name="Johnson C."/>
            <person name="Wood J."/>
            <person name="Clark S."/>
            <person name="Pelan S."/>
            <person name="Griffiths G."/>
            <person name="Smith M."/>
            <person name="Glithero R."/>
            <person name="Howden P."/>
            <person name="Barker N."/>
            <person name="Lloyd C."/>
            <person name="Stevens C."/>
            <person name="Harley J."/>
            <person name="Holt K."/>
            <person name="Panagiotidis G."/>
            <person name="Lovell J."/>
            <person name="Beasley H."/>
            <person name="Henderson C."/>
            <person name="Gordon D."/>
            <person name="Auger K."/>
            <person name="Wright D."/>
            <person name="Collins J."/>
            <person name="Raisen C."/>
            <person name="Dyer L."/>
            <person name="Leung K."/>
            <person name="Robertson L."/>
            <person name="Ambridge K."/>
            <person name="Leongamornlert D."/>
            <person name="McGuire S."/>
            <person name="Gilderthorp R."/>
            <person name="Griffiths C."/>
            <person name="Manthravadi D."/>
            <person name="Nichol S."/>
            <person name="Barker G."/>
            <person name="Whitehead S."/>
            <person name="Kay M."/>
            <person name="Brown J."/>
            <person name="Murnane C."/>
            <person name="Gray E."/>
            <person name="Humphries M."/>
            <person name="Sycamore N."/>
            <person name="Barker D."/>
            <person name="Saunders D."/>
            <person name="Wallis J."/>
            <person name="Babbage A."/>
            <person name="Hammond S."/>
            <person name="Mashreghi-Mohammadi M."/>
            <person name="Barr L."/>
            <person name="Martin S."/>
            <person name="Wray P."/>
            <person name="Ellington A."/>
            <person name="Matthews N."/>
            <person name="Ellwood M."/>
            <person name="Woodmansey R."/>
            <person name="Clark G."/>
            <person name="Cooper J."/>
            <person name="Cooper J."/>
            <person name="Tromans A."/>
            <person name="Grafham D."/>
            <person name="Skuce C."/>
            <person name="Pandian R."/>
            <person name="Andrews R."/>
            <person name="Harrison E."/>
            <person name="Kimberley A."/>
            <person name="Garnett J."/>
            <person name="Fosker N."/>
            <person name="Hall R."/>
            <person name="Garner P."/>
            <person name="Kelly D."/>
            <person name="Bird C."/>
            <person name="Palmer S."/>
            <person name="Gehring I."/>
            <person name="Berger A."/>
            <person name="Dooley C.M."/>
            <person name="Ersan-Urun Z."/>
            <person name="Eser C."/>
            <person name="Geiger H."/>
            <person name="Geisler M."/>
            <person name="Karotki L."/>
            <person name="Kirn A."/>
            <person name="Konantz J."/>
            <person name="Konantz M."/>
            <person name="Oberlander M."/>
            <person name="Rudolph-Geiger S."/>
            <person name="Teucke M."/>
            <person name="Lanz C."/>
            <person name="Raddatz G."/>
            <person name="Osoegawa K."/>
            <person name="Zhu B."/>
            <person name="Rapp A."/>
            <person name="Widaa S."/>
            <person name="Langford C."/>
            <person name="Yang F."/>
            <person name="Schuster S.C."/>
            <person name="Carter N.P."/>
            <person name="Harrow J."/>
            <person name="Ning Z."/>
            <person name="Herrero J."/>
            <person name="Searle S.M."/>
            <person name="Enright A."/>
            <person name="Geisler R."/>
            <person name="Plasterk R.H."/>
            <person name="Lee C."/>
            <person name="Westerfield M."/>
            <person name="de Jong P.J."/>
            <person name="Zon L.I."/>
            <person name="Postlethwait J.H."/>
            <person name="Nusslein-Volhard C."/>
            <person name="Hubbard T.J."/>
            <person name="Roest Crollius H."/>
            <person name="Rogers J."/>
            <person name="Stemple D.L."/>
        </authorList>
    </citation>
    <scope>NUCLEOTIDE SEQUENCE [LARGE SCALE GENOMIC DNA]</scope>
    <source>
        <strain evidence="6">Tuebingen</strain>
    </source>
</reference>
<dbReference type="SUPFAM" id="SSF57184">
    <property type="entry name" value="Growth factor receptor domain"/>
    <property type="match status" value="1"/>
</dbReference>
<dbReference type="GeneID" id="100330352"/>
<keyword evidence="3" id="KW-0812">Transmembrane</keyword>
<feature type="chain" id="PRO_5044730159" evidence="4">
    <location>
        <begin position="26"/>
        <end position="272"/>
    </location>
</feature>
<keyword evidence="4" id="KW-0732">Signal</keyword>
<dbReference type="PhylomeDB" id="E7F5J4"/>
<evidence type="ECO:0000313" key="9">
    <source>
        <dbReference type="ZFIN" id="ZDB-GENE-130530-906"/>
    </source>
</evidence>
<gene>
    <name evidence="6 8 9" type="primary">si:ch73-361p23.3</name>
</gene>
<feature type="transmembrane region" description="Helical" evidence="3">
    <location>
        <begin position="214"/>
        <end position="234"/>
    </location>
</feature>
<feature type="signal peptide" evidence="4">
    <location>
        <begin position="1"/>
        <end position="25"/>
    </location>
</feature>
<dbReference type="Bgee" id="ENSDARG00000087225">
    <property type="expression patterns" value="Expressed in testis and 8 other cell types or tissues"/>
</dbReference>
<dbReference type="InterPro" id="IPR001368">
    <property type="entry name" value="TNFR/NGFR_Cys_rich_reg"/>
</dbReference>
<evidence type="ECO:0000256" key="1">
    <source>
        <dbReference type="PROSITE-ProRule" id="PRU00206"/>
    </source>
</evidence>
<feature type="region of interest" description="Disordered" evidence="2">
    <location>
        <begin position="184"/>
        <end position="203"/>
    </location>
</feature>
<dbReference type="SMR" id="E7F5J4"/>
<dbReference type="Gene3D" id="2.10.50.10">
    <property type="entry name" value="Tumor Necrosis Factor Receptor, subunit A, domain 2"/>
    <property type="match status" value="2"/>
</dbReference>
<feature type="disulfide bond" evidence="1">
    <location>
        <begin position="43"/>
        <end position="58"/>
    </location>
</feature>
<reference evidence="8" key="3">
    <citation type="submission" date="2025-04" db="UniProtKB">
        <authorList>
            <consortium name="RefSeq"/>
        </authorList>
    </citation>
    <scope>IDENTIFICATION</scope>
    <source>
        <strain evidence="8">Tuebingen</strain>
    </source>
</reference>
<dbReference type="Ensembl" id="ENSDART00000124623.3">
    <property type="protein sequence ID" value="ENSDARP00000107215.1"/>
    <property type="gene ID" value="ENSDARG00000087225.3"/>
</dbReference>
<keyword evidence="7" id="KW-1185">Reference proteome</keyword>
<evidence type="ECO:0000259" key="5">
    <source>
        <dbReference type="PROSITE" id="PS50050"/>
    </source>
</evidence>